<keyword evidence="4" id="KW-1185">Reference proteome</keyword>
<dbReference type="Pfam" id="PF14309">
    <property type="entry name" value="DUF4378"/>
    <property type="match status" value="1"/>
</dbReference>
<feature type="compositionally biased region" description="Pro residues" evidence="1">
    <location>
        <begin position="1276"/>
        <end position="1285"/>
    </location>
</feature>
<dbReference type="InterPro" id="IPR042214">
    <property type="entry name" value="TruD_catalytic"/>
</dbReference>
<feature type="compositionally biased region" description="Basic and acidic residues" evidence="1">
    <location>
        <begin position="835"/>
        <end position="844"/>
    </location>
</feature>
<comment type="caution">
    <text evidence="3">The sequence shown here is derived from an EMBL/GenBank/DDBJ whole genome shotgun (WGS) entry which is preliminary data.</text>
</comment>
<dbReference type="InterPro" id="IPR001656">
    <property type="entry name" value="PsdUridine_synth_TruD"/>
</dbReference>
<feature type="compositionally biased region" description="Basic and acidic residues" evidence="1">
    <location>
        <begin position="686"/>
        <end position="708"/>
    </location>
</feature>
<feature type="compositionally biased region" description="Low complexity" evidence="1">
    <location>
        <begin position="625"/>
        <end position="637"/>
    </location>
</feature>
<feature type="compositionally biased region" description="Basic and acidic residues" evidence="1">
    <location>
        <begin position="716"/>
        <end position="749"/>
    </location>
</feature>
<feature type="region of interest" description="Disordered" evidence="1">
    <location>
        <begin position="625"/>
        <end position="901"/>
    </location>
</feature>
<dbReference type="SUPFAM" id="SSF55120">
    <property type="entry name" value="Pseudouridine synthase"/>
    <property type="match status" value="1"/>
</dbReference>
<protein>
    <recommendedName>
        <fullName evidence="2">DUF4378 domain-containing protein</fullName>
    </recommendedName>
</protein>
<evidence type="ECO:0000256" key="1">
    <source>
        <dbReference type="SAM" id="MobiDB-lite"/>
    </source>
</evidence>
<feature type="compositionally biased region" description="Basic and acidic residues" evidence="1">
    <location>
        <begin position="869"/>
        <end position="901"/>
    </location>
</feature>
<dbReference type="GO" id="GO:0003723">
    <property type="term" value="F:RNA binding"/>
    <property type="evidence" value="ECO:0007669"/>
    <property type="project" value="InterPro"/>
</dbReference>
<accession>A0AA36MVG8</accession>
<feature type="region of interest" description="Disordered" evidence="1">
    <location>
        <begin position="1196"/>
        <end position="1309"/>
    </location>
</feature>
<feature type="region of interest" description="Disordered" evidence="1">
    <location>
        <begin position="958"/>
        <end position="985"/>
    </location>
</feature>
<dbReference type="GO" id="GO:0009982">
    <property type="term" value="F:pseudouridine synthase activity"/>
    <property type="evidence" value="ECO:0007669"/>
    <property type="project" value="InterPro"/>
</dbReference>
<feature type="domain" description="DUF4378" evidence="2">
    <location>
        <begin position="1423"/>
        <end position="1577"/>
    </location>
</feature>
<feature type="compositionally biased region" description="Polar residues" evidence="1">
    <location>
        <begin position="967"/>
        <end position="976"/>
    </location>
</feature>
<feature type="compositionally biased region" description="Basic and acidic residues" evidence="1">
    <location>
        <begin position="772"/>
        <end position="781"/>
    </location>
</feature>
<feature type="region of interest" description="Disordered" evidence="1">
    <location>
        <begin position="1085"/>
        <end position="1110"/>
    </location>
</feature>
<feature type="region of interest" description="Disordered" evidence="1">
    <location>
        <begin position="1407"/>
        <end position="1431"/>
    </location>
</feature>
<feature type="compositionally biased region" description="Basic and acidic residues" evidence="1">
    <location>
        <begin position="1085"/>
        <end position="1097"/>
    </location>
</feature>
<dbReference type="EMBL" id="CAUJNA010000711">
    <property type="protein sequence ID" value="CAJ1380418.1"/>
    <property type="molecule type" value="Genomic_DNA"/>
</dbReference>
<dbReference type="InterPro" id="IPR025486">
    <property type="entry name" value="DUF4378"/>
</dbReference>
<reference evidence="3" key="1">
    <citation type="submission" date="2023-08" db="EMBL/GenBank/DDBJ databases">
        <authorList>
            <person name="Chen Y."/>
            <person name="Shah S."/>
            <person name="Dougan E. K."/>
            <person name="Thang M."/>
            <person name="Chan C."/>
        </authorList>
    </citation>
    <scope>NUCLEOTIDE SEQUENCE</scope>
</reference>
<evidence type="ECO:0000259" key="2">
    <source>
        <dbReference type="Pfam" id="PF14309"/>
    </source>
</evidence>
<feature type="compositionally biased region" description="Basic and acidic residues" evidence="1">
    <location>
        <begin position="806"/>
        <end position="823"/>
    </location>
</feature>
<feature type="compositionally biased region" description="Polar residues" evidence="1">
    <location>
        <begin position="852"/>
        <end position="867"/>
    </location>
</feature>
<evidence type="ECO:0000313" key="4">
    <source>
        <dbReference type="Proteomes" id="UP001178507"/>
    </source>
</evidence>
<dbReference type="GO" id="GO:0001522">
    <property type="term" value="P:pseudouridine synthesis"/>
    <property type="evidence" value="ECO:0007669"/>
    <property type="project" value="InterPro"/>
</dbReference>
<organism evidence="3 4">
    <name type="scientific">Effrenium voratum</name>
    <dbReference type="NCBI Taxonomy" id="2562239"/>
    <lineage>
        <taxon>Eukaryota</taxon>
        <taxon>Sar</taxon>
        <taxon>Alveolata</taxon>
        <taxon>Dinophyceae</taxon>
        <taxon>Suessiales</taxon>
        <taxon>Symbiodiniaceae</taxon>
        <taxon>Effrenium</taxon>
    </lineage>
</organism>
<feature type="compositionally biased region" description="Polar residues" evidence="1">
    <location>
        <begin position="1034"/>
        <end position="1043"/>
    </location>
</feature>
<dbReference type="PANTHER" id="PTHR13326:SF21">
    <property type="entry name" value="PSEUDOURIDYLATE SYNTHASE PUS7L"/>
    <property type="match status" value="1"/>
</dbReference>
<dbReference type="GO" id="GO:0005634">
    <property type="term" value="C:nucleus"/>
    <property type="evidence" value="ECO:0007669"/>
    <property type="project" value="TreeGrafter"/>
</dbReference>
<dbReference type="Proteomes" id="UP001178507">
    <property type="component" value="Unassembled WGS sequence"/>
</dbReference>
<feature type="compositionally biased region" description="Acidic residues" evidence="1">
    <location>
        <begin position="1419"/>
        <end position="1431"/>
    </location>
</feature>
<dbReference type="InterPro" id="IPR020103">
    <property type="entry name" value="PsdUridine_synth_cat_dom_sf"/>
</dbReference>
<feature type="compositionally biased region" description="Basic and acidic residues" evidence="1">
    <location>
        <begin position="1407"/>
        <end position="1418"/>
    </location>
</feature>
<dbReference type="Gene3D" id="3.30.2350.20">
    <property type="entry name" value="TruD, catalytic domain"/>
    <property type="match status" value="1"/>
</dbReference>
<feature type="region of interest" description="Disordered" evidence="1">
    <location>
        <begin position="1016"/>
        <end position="1066"/>
    </location>
</feature>
<feature type="region of interest" description="Disordered" evidence="1">
    <location>
        <begin position="1505"/>
        <end position="1530"/>
    </location>
</feature>
<gene>
    <name evidence="3" type="ORF">EVOR1521_LOCUS8362</name>
</gene>
<evidence type="ECO:0000313" key="3">
    <source>
        <dbReference type="EMBL" id="CAJ1380418.1"/>
    </source>
</evidence>
<feature type="compositionally biased region" description="Polar residues" evidence="1">
    <location>
        <begin position="789"/>
        <end position="804"/>
    </location>
</feature>
<dbReference type="Pfam" id="PF01142">
    <property type="entry name" value="TruD"/>
    <property type="match status" value="1"/>
</dbReference>
<name>A0AA36MVG8_9DINO</name>
<dbReference type="PANTHER" id="PTHR13326">
    <property type="entry name" value="TRNA PSEUDOURIDINE SYNTHASE D"/>
    <property type="match status" value="1"/>
</dbReference>
<proteinExistence type="predicted"/>
<feature type="compositionally biased region" description="Basic and acidic residues" evidence="1">
    <location>
        <begin position="1236"/>
        <end position="1255"/>
    </location>
</feature>
<sequence>MRYLFDATRAGTLSLRDFGLPEKPLWQALHPPQRQKRAEDFLVREIDQQGYVCEATCQQPPNIEDSVEQSGWSFVLTKYCCSTESALRRLSKAAGIRRSSLQVSGRKDTFALTSQRVQLLSEARAFSVAQLPSDLWVSGWRKGCQPWHQGNHFRVSLWWNSNGPLGRERLLLQKVLAEVAVSGFTNFYGPQRFGLMAHAAGRHLLREEHEEAIRSLLSSYATLSGRKGFWEHQEAIERFLAGGSAIDARRAVMRASGGRCLAAKWLDAACHTDATSLWATMGQDRKFATEAVSSLLWNYLAAFRVMHYGNAVVAGDVVKRLSTSGMEVTIVQAGEEPLFSLSDVYLPRLLSGDPGVPASPRYEASEGQPLRGAAFVFPALPELRCYARDLLRSWGLPECPELSEPRSRAAAWLDGPRLGAPFRALVCRPRVTASFRRLPAELTLAAEFRTVCGDVLGEHEAARNLQLEFALPAAKQDVAHRMRDSCTELWVAGLQALQAVALQLHLKFGAGECYILLAGKQDTAQGCSQIQLRRPRAREPENDTDELGQECHPFVALCDSMNQLTDKLRGIFHSLRNEETEKELKRHPLLASLAESVHREAMQMLDEPLKPVPVKPKLEVAANQVPAPAPTVQTTTVGHSPPARHVEADARATARAPKSPPTPGCATAAPESRFGGRRTRPRQQTVRRETASQRKRAASKESGPERLKRLGLVGLPERKAEAEGQPTRRDLPAPRKRAASRESGPERLKRLGLVGIPQKDEAAQPGLRRLRRSESEEDRSGCRPLSAKRTPSQRVGSKKAQQVSDAVEKREEKEKTDKGDKVSWEAAQGLRRLRRSESEEDRSGCRPLSAKRTPSQRVGSKKAQQVSDAMEKREEKEKTDKGDKADKGDKPEKADKESVSKMDADFRRMLQCAALEAAHTRRVISLSEGEARHPSGRRETQGRLADRLRAATLNRARLTRQARRQAMQSVLDSSGESSRRQDSTSFLTDAHWQRIGEVLAEQRWLRQEVPVRPRTMDWSMATPPSGWPRPEVLWSNTRPTSQPERGRPPSRGGESWQPLGQTTPPAYEQVTPELLSLWQSQEHPEVSRGYVESDHEASIAAGDESSQIEEEVSKETSQGASEAIALCLASRCAEGTERCTERIVGKLLSNGGGQAKAVRPQPRPMLFGHLRSSTGAAIEPALWHPTPVVPPFIDIFNEADSAPDGSSAESEPVQPSPRRPVPQKSEVPSSMAQPEAAKEAAKAVVDKEAEAKDSEPITASAESGRSEKKASKDSGPPRPPSPPPDVRSLPPESTSQQTASRARGRQETAEVISQELLEILLGEALQEFEPVRLEPSPVEEARVSIGSTAASPLPAGPRPVDTSETVVGPFLDAAFQYFGVTDEAQPISVPIPPVEEWLPAVRDLMKGDQAAEPKREEPEAGEDKEDEEDVESFTRLLADALHEIASEEVKEQGPRIMGWRRPCFGEAPLSRFREKQAREGQNPSEKQTWEKVRARLREAVRFGSRAEASEDSVGRAPMDPDSVTPGAPNLANAEEGVDALLEEEICSDEASWLDIKGDVQTVKNQVARMIFMDLVDEIATEIGCLWSA</sequence>